<dbReference type="InterPro" id="IPR004638">
    <property type="entry name" value="EmrB-like"/>
</dbReference>
<dbReference type="EMBL" id="JACJII010000001">
    <property type="protein sequence ID" value="MBA9006340.1"/>
    <property type="molecule type" value="Genomic_DNA"/>
</dbReference>
<keyword evidence="7 8" id="KW-0472">Membrane</keyword>
<feature type="transmembrane region" description="Helical" evidence="8">
    <location>
        <begin position="147"/>
        <end position="165"/>
    </location>
</feature>
<feature type="transmembrane region" description="Helical" evidence="8">
    <location>
        <begin position="20"/>
        <end position="42"/>
    </location>
</feature>
<dbReference type="Proteomes" id="UP000539313">
    <property type="component" value="Unassembled WGS sequence"/>
</dbReference>
<sequence>MSDTASPAQDLEPPPHFRMIFAGLMTAMLLASLDQTIVATALPTIVGELAGVGLLAWVTTAYVLAATVAMPVYGRLGDLLGRKALYLSAIGLFVAGSVVAALAPDMVTLIVGRGVQGLGGGGLIITSQAIIADLVPPRHRARYMAPMGAVFALSALAGPLLGGWFTDRAGWRWCFWINLPLGLLALGICAYALRLPRRRVRVALDRLGIALMAVAVSCTVLVATWGGTEYAWSDPVIWGLAAGGLVAWTLFFLAERRAAEPVVPPRLFRSRTFNLATLIGMIVAGVGMFATVGYMPTYLQMVYGASATESGLLLLPMVAGVAGTALPSAQLIGRTGRYKVFPVAGVAIAGVTTLLLSTMDTGTPLYVVCGYVFLLGAGIGLFMQNLVLAVQNDFPAGDVGTATSANNFFREIGATLGAAGVGAVFSHRLTERLAGRETAVGDVDSLTPALVRALPDQVQDQVVLAYQQALTPVFLYLAPLFAVALALALWLPDKKLAATHAEMGASPPVVDETMPSKS</sequence>
<feature type="transmembrane region" description="Helical" evidence="8">
    <location>
        <begin position="275"/>
        <end position="294"/>
    </location>
</feature>
<evidence type="ECO:0000313" key="10">
    <source>
        <dbReference type="EMBL" id="MBA9006340.1"/>
    </source>
</evidence>
<gene>
    <name evidence="10" type="ORF">HNR21_005222</name>
</gene>
<dbReference type="GO" id="GO:0005886">
    <property type="term" value="C:plasma membrane"/>
    <property type="evidence" value="ECO:0007669"/>
    <property type="project" value="UniProtKB-SubCell"/>
</dbReference>
<name>A0A7W3N2G6_9ACTN</name>
<dbReference type="Gene3D" id="1.20.1250.20">
    <property type="entry name" value="MFS general substrate transporter like domains"/>
    <property type="match status" value="1"/>
</dbReference>
<organism evidence="10 11">
    <name type="scientific">Thermomonospora cellulosilytica</name>
    <dbReference type="NCBI Taxonomy" id="1411118"/>
    <lineage>
        <taxon>Bacteria</taxon>
        <taxon>Bacillati</taxon>
        <taxon>Actinomycetota</taxon>
        <taxon>Actinomycetes</taxon>
        <taxon>Streptosporangiales</taxon>
        <taxon>Thermomonosporaceae</taxon>
        <taxon>Thermomonospora</taxon>
    </lineage>
</organism>
<keyword evidence="4" id="KW-1003">Cell membrane</keyword>
<dbReference type="PANTHER" id="PTHR23501">
    <property type="entry name" value="MAJOR FACILITATOR SUPERFAMILY"/>
    <property type="match status" value="1"/>
</dbReference>
<keyword evidence="5 8" id="KW-0812">Transmembrane</keyword>
<protein>
    <submittedName>
        <fullName evidence="10">EmrB/QacA subfamily drug resistance transporter</fullName>
    </submittedName>
</protein>
<accession>A0A7W3N2G6</accession>
<dbReference type="RefSeq" id="WP_182707285.1">
    <property type="nucleotide sequence ID" value="NZ_JACJII010000001.1"/>
</dbReference>
<feature type="domain" description="Major facilitator superfamily (MFS) profile" evidence="9">
    <location>
        <begin position="20"/>
        <end position="496"/>
    </location>
</feature>
<feature type="transmembrane region" description="Helical" evidence="8">
    <location>
        <begin position="473"/>
        <end position="491"/>
    </location>
</feature>
<dbReference type="SUPFAM" id="SSF103473">
    <property type="entry name" value="MFS general substrate transporter"/>
    <property type="match status" value="1"/>
</dbReference>
<feature type="transmembrane region" description="Helical" evidence="8">
    <location>
        <begin position="207"/>
        <end position="225"/>
    </location>
</feature>
<feature type="transmembrane region" description="Helical" evidence="8">
    <location>
        <begin position="85"/>
        <end position="103"/>
    </location>
</feature>
<evidence type="ECO:0000256" key="2">
    <source>
        <dbReference type="ARBA" id="ARBA00007520"/>
    </source>
</evidence>
<feature type="transmembrane region" description="Helical" evidence="8">
    <location>
        <begin position="340"/>
        <end position="359"/>
    </location>
</feature>
<feature type="transmembrane region" description="Helical" evidence="8">
    <location>
        <begin position="314"/>
        <end position="333"/>
    </location>
</feature>
<dbReference type="PANTHER" id="PTHR23501:SF197">
    <property type="entry name" value="COMD"/>
    <property type="match status" value="1"/>
</dbReference>
<proteinExistence type="inferred from homology"/>
<dbReference type="InterPro" id="IPR011701">
    <property type="entry name" value="MFS"/>
</dbReference>
<comment type="subcellular location">
    <subcellularLocation>
        <location evidence="1">Cell membrane</location>
        <topology evidence="1">Multi-pass membrane protein</topology>
    </subcellularLocation>
</comment>
<dbReference type="GO" id="GO:0022857">
    <property type="term" value="F:transmembrane transporter activity"/>
    <property type="evidence" value="ECO:0007669"/>
    <property type="project" value="InterPro"/>
</dbReference>
<feature type="transmembrane region" description="Helical" evidence="8">
    <location>
        <begin position="54"/>
        <end position="73"/>
    </location>
</feature>
<feature type="transmembrane region" description="Helical" evidence="8">
    <location>
        <begin position="365"/>
        <end position="383"/>
    </location>
</feature>
<evidence type="ECO:0000256" key="4">
    <source>
        <dbReference type="ARBA" id="ARBA00022475"/>
    </source>
</evidence>
<dbReference type="PROSITE" id="PS50850">
    <property type="entry name" value="MFS"/>
    <property type="match status" value="1"/>
</dbReference>
<evidence type="ECO:0000313" key="11">
    <source>
        <dbReference type="Proteomes" id="UP000539313"/>
    </source>
</evidence>
<feature type="transmembrane region" description="Helical" evidence="8">
    <location>
        <begin position="177"/>
        <end position="195"/>
    </location>
</feature>
<evidence type="ECO:0000256" key="3">
    <source>
        <dbReference type="ARBA" id="ARBA00022448"/>
    </source>
</evidence>
<reference evidence="10 11" key="1">
    <citation type="submission" date="2020-08" db="EMBL/GenBank/DDBJ databases">
        <title>Sequencing the genomes of 1000 actinobacteria strains.</title>
        <authorList>
            <person name="Klenk H.-P."/>
        </authorList>
    </citation>
    <scope>NUCLEOTIDE SEQUENCE [LARGE SCALE GENOMIC DNA]</scope>
    <source>
        <strain evidence="10 11">DSM 45823</strain>
    </source>
</reference>
<evidence type="ECO:0000259" key="9">
    <source>
        <dbReference type="PROSITE" id="PS50850"/>
    </source>
</evidence>
<evidence type="ECO:0000256" key="8">
    <source>
        <dbReference type="SAM" id="Phobius"/>
    </source>
</evidence>
<dbReference type="CDD" id="cd17502">
    <property type="entry name" value="MFS_Azr1_MDR_like"/>
    <property type="match status" value="1"/>
</dbReference>
<evidence type="ECO:0000256" key="6">
    <source>
        <dbReference type="ARBA" id="ARBA00022989"/>
    </source>
</evidence>
<evidence type="ECO:0000256" key="5">
    <source>
        <dbReference type="ARBA" id="ARBA00022692"/>
    </source>
</evidence>
<dbReference type="NCBIfam" id="TIGR00711">
    <property type="entry name" value="efflux_EmrB"/>
    <property type="match status" value="1"/>
</dbReference>
<dbReference type="FunFam" id="1.20.1720.10:FF:000004">
    <property type="entry name" value="EmrB/QacA family drug resistance transporter"/>
    <property type="match status" value="1"/>
</dbReference>
<keyword evidence="6 8" id="KW-1133">Transmembrane helix</keyword>
<feature type="transmembrane region" description="Helical" evidence="8">
    <location>
        <begin position="237"/>
        <end position="254"/>
    </location>
</feature>
<comment type="caution">
    <text evidence="10">The sequence shown here is derived from an EMBL/GenBank/DDBJ whole genome shotgun (WGS) entry which is preliminary data.</text>
</comment>
<keyword evidence="3" id="KW-0813">Transport</keyword>
<comment type="similarity">
    <text evidence="2">Belongs to the major facilitator superfamily. TCR/Tet family.</text>
</comment>
<dbReference type="Pfam" id="PF07690">
    <property type="entry name" value="MFS_1"/>
    <property type="match status" value="1"/>
</dbReference>
<evidence type="ECO:0000256" key="1">
    <source>
        <dbReference type="ARBA" id="ARBA00004651"/>
    </source>
</evidence>
<dbReference type="Gene3D" id="1.20.1720.10">
    <property type="entry name" value="Multidrug resistance protein D"/>
    <property type="match status" value="1"/>
</dbReference>
<dbReference type="InterPro" id="IPR036259">
    <property type="entry name" value="MFS_trans_sf"/>
</dbReference>
<keyword evidence="11" id="KW-1185">Reference proteome</keyword>
<evidence type="ECO:0000256" key="7">
    <source>
        <dbReference type="ARBA" id="ARBA00023136"/>
    </source>
</evidence>
<dbReference type="InterPro" id="IPR020846">
    <property type="entry name" value="MFS_dom"/>
</dbReference>
<dbReference type="AlphaFoldDB" id="A0A7W3N2G6"/>